<evidence type="ECO:0000313" key="2">
    <source>
        <dbReference type="EMBL" id="GAA2524278.1"/>
    </source>
</evidence>
<feature type="compositionally biased region" description="Basic and acidic residues" evidence="1">
    <location>
        <begin position="129"/>
        <end position="146"/>
    </location>
</feature>
<dbReference type="InterPro" id="IPR036359">
    <property type="entry name" value="Thiol_cytolysin_sf"/>
</dbReference>
<accession>A0ABN3NJU4</accession>
<dbReference type="Gene3D" id="3.40.30.40">
    <property type="entry name" value="Perfringolysin"/>
    <property type="match status" value="1"/>
</dbReference>
<dbReference type="Pfam" id="PF01289">
    <property type="entry name" value="Thiol_cytolysin"/>
    <property type="match status" value="1"/>
</dbReference>
<name>A0ABN3NJU4_STRLO</name>
<reference evidence="2 3" key="1">
    <citation type="journal article" date="2019" name="Int. J. Syst. Evol. Microbiol.">
        <title>The Global Catalogue of Microorganisms (GCM) 10K type strain sequencing project: providing services to taxonomists for standard genome sequencing and annotation.</title>
        <authorList>
            <consortium name="The Broad Institute Genomics Platform"/>
            <consortium name="The Broad Institute Genome Sequencing Center for Infectious Disease"/>
            <person name="Wu L."/>
            <person name="Ma J."/>
        </authorList>
    </citation>
    <scope>NUCLEOTIDE SEQUENCE [LARGE SCALE GENOMIC DNA]</scope>
    <source>
        <strain evidence="2 3">JCM 4395</strain>
    </source>
</reference>
<dbReference type="RefSeq" id="WP_344407128.1">
    <property type="nucleotide sequence ID" value="NZ_BAAASG010000040.1"/>
</dbReference>
<evidence type="ECO:0000256" key="1">
    <source>
        <dbReference type="SAM" id="MobiDB-lite"/>
    </source>
</evidence>
<dbReference type="InterPro" id="IPR036363">
    <property type="entry name" value="Thiol_cytolysin_ab_sf"/>
</dbReference>
<comment type="caution">
    <text evidence="2">The sequence shown here is derived from an EMBL/GenBank/DDBJ whole genome shotgun (WGS) entry which is preliminary data.</text>
</comment>
<dbReference type="InterPro" id="IPR001869">
    <property type="entry name" value="Thiol_cytolysin"/>
</dbReference>
<dbReference type="Gene3D" id="3.30.1040.20">
    <property type="match status" value="1"/>
</dbReference>
<gene>
    <name evidence="2" type="ORF">GCM10010276_89530</name>
</gene>
<proteinExistence type="predicted"/>
<protein>
    <recommendedName>
        <fullName evidence="4">Thiol-activated cytolysin</fullName>
    </recommendedName>
</protein>
<dbReference type="EMBL" id="BAAASG010000040">
    <property type="protein sequence ID" value="GAA2524278.1"/>
    <property type="molecule type" value="Genomic_DNA"/>
</dbReference>
<dbReference type="PRINTS" id="PR01400">
    <property type="entry name" value="TACYTOLYSIN"/>
</dbReference>
<keyword evidence="3" id="KW-1185">Reference proteome</keyword>
<dbReference type="Proteomes" id="UP001501777">
    <property type="component" value="Unassembled WGS sequence"/>
</dbReference>
<evidence type="ECO:0000313" key="3">
    <source>
        <dbReference type="Proteomes" id="UP001501777"/>
    </source>
</evidence>
<dbReference type="SUPFAM" id="SSF56978">
    <property type="entry name" value="Perfringolysin"/>
    <property type="match status" value="1"/>
</dbReference>
<feature type="region of interest" description="Disordered" evidence="1">
    <location>
        <begin position="129"/>
        <end position="148"/>
    </location>
</feature>
<sequence>MTSGPDERGTHRKHALSEQTELAPYRLLDDGEVGLSWWLVPGADRYEVTALDGDGAATPLGITEDITFVIPPESVNGATSYRVVAVSGGEEITQLEISPSPMAPDSEPADMNAYVKQLAGWRSIAPHDPDKIEPHGPEAKSTEKAESGYVVTKTQRYDMTKTPEIIMTRDPNADILWPGALVQGAAAVEGGLTECAIKERKPIRIGITSLGGNIKSQLVENPSGSLVGDAIRAMTGDRDATPETTFYRMSEASSARSALLEMNASASYMGFKSEASGEFKKEDKSTTIYALFIQRAFTVTCDNNGLPDQWFTPALTNKRLSEYQPQYIDQGNPPLWISGVSYGRSLIFAFHSNSSTLDAKAALRMGYDGGAFSGSAELKAKLQQILDTSEVSIIARGGPNKDIMALIRDNSLKSYFSGDLKMNQCVPISYTLKSLADASIASMSETTQFTKVSRSPLAFTFQLDATSFEGRTIALGMEIGIRGNLKKTWTRDFGSNPFENGFEEQLDISGHKLTVRVPVNPEMFRQRRTINSKSYCEQPDIALSGDVSYTLTMLQPSGDDWPMV</sequence>
<evidence type="ECO:0008006" key="4">
    <source>
        <dbReference type="Google" id="ProtNLM"/>
    </source>
</evidence>
<organism evidence="2 3">
    <name type="scientific">Streptomyces longisporus</name>
    <dbReference type="NCBI Taxonomy" id="1948"/>
    <lineage>
        <taxon>Bacteria</taxon>
        <taxon>Bacillati</taxon>
        <taxon>Actinomycetota</taxon>
        <taxon>Actinomycetes</taxon>
        <taxon>Kitasatosporales</taxon>
        <taxon>Streptomycetaceae</taxon>
        <taxon>Streptomyces</taxon>
    </lineage>
</organism>
<dbReference type="Gene3D" id="3.90.840.10">
    <property type="entry name" value="Thiol-activated cytolysin superfamily/Thiol-activated cytolysin, alpha-beta domain"/>
    <property type="match status" value="1"/>
</dbReference>